<dbReference type="SUPFAM" id="SSF52218">
    <property type="entry name" value="Flavoproteins"/>
    <property type="match status" value="1"/>
</dbReference>
<dbReference type="Gene3D" id="3.40.50.360">
    <property type="match status" value="1"/>
</dbReference>
<accession>A0A1I0VM89</accession>
<protein>
    <submittedName>
        <fullName evidence="3">Flavodoxin</fullName>
    </submittedName>
</protein>
<organism evidence="3 4">
    <name type="scientific">Selenomonas ruminantium</name>
    <dbReference type="NCBI Taxonomy" id="971"/>
    <lineage>
        <taxon>Bacteria</taxon>
        <taxon>Bacillati</taxon>
        <taxon>Bacillota</taxon>
        <taxon>Negativicutes</taxon>
        <taxon>Selenomonadales</taxon>
        <taxon>Selenomonadaceae</taxon>
        <taxon>Selenomonas</taxon>
    </lineage>
</organism>
<gene>
    <name evidence="3" type="ORF">SAMN05216587_101752</name>
</gene>
<dbReference type="PANTHER" id="PTHR39201:SF1">
    <property type="entry name" value="FLAVODOXIN-LIKE DOMAIN-CONTAINING PROTEIN"/>
    <property type="match status" value="1"/>
</dbReference>
<dbReference type="InterPro" id="IPR029039">
    <property type="entry name" value="Flavoprotein-like_sf"/>
</dbReference>
<proteinExistence type="predicted"/>
<dbReference type="Proteomes" id="UP000183843">
    <property type="component" value="Unassembled WGS sequence"/>
</dbReference>
<evidence type="ECO:0000259" key="2">
    <source>
        <dbReference type="Pfam" id="PF12682"/>
    </source>
</evidence>
<keyword evidence="1" id="KW-0732">Signal</keyword>
<dbReference type="InterPro" id="IPR008254">
    <property type="entry name" value="Flavodoxin/NO_synth"/>
</dbReference>
<evidence type="ECO:0000256" key="1">
    <source>
        <dbReference type="SAM" id="SignalP"/>
    </source>
</evidence>
<dbReference type="AlphaFoldDB" id="A0A1I0VM89"/>
<dbReference type="GO" id="GO:0010181">
    <property type="term" value="F:FMN binding"/>
    <property type="evidence" value="ECO:0007669"/>
    <property type="project" value="InterPro"/>
</dbReference>
<dbReference type="GO" id="GO:0016651">
    <property type="term" value="F:oxidoreductase activity, acting on NAD(P)H"/>
    <property type="evidence" value="ECO:0007669"/>
    <property type="project" value="UniProtKB-ARBA"/>
</dbReference>
<dbReference type="PANTHER" id="PTHR39201">
    <property type="entry name" value="EXPORTED PROTEIN-RELATED"/>
    <property type="match status" value="1"/>
</dbReference>
<feature type="domain" description="Flavodoxin-like" evidence="2">
    <location>
        <begin position="70"/>
        <end position="216"/>
    </location>
</feature>
<dbReference type="PROSITE" id="PS51257">
    <property type="entry name" value="PROKAR_LIPOPROTEIN"/>
    <property type="match status" value="1"/>
</dbReference>
<reference evidence="3 4" key="1">
    <citation type="submission" date="2016-10" db="EMBL/GenBank/DDBJ databases">
        <authorList>
            <person name="de Groot N.N."/>
        </authorList>
    </citation>
    <scope>NUCLEOTIDE SEQUENCE [LARGE SCALE GENOMIC DNA]</scope>
    <source>
        <strain evidence="3 4">L14</strain>
    </source>
</reference>
<dbReference type="Pfam" id="PF12682">
    <property type="entry name" value="Flavodoxin_4"/>
    <property type="match status" value="1"/>
</dbReference>
<sequence>MKKVFTFLCAALLALTAAACGSAVTAVQDNRTAADTPAAQTQAEPAQGKRVLVAYFSRADENTGVGYIEKGNTRILAEMAADITKGDLFEIKTVKSYPKEYRPATEVAKQEKENNARPEINGPLPDMSKYDVIFLGYPIWWGDLPMGVYTFLERENLAGKTIIPFCTHEGSGLGNTERFIAESSRAKVLPGLEMRGCKAQNSQTEAKAEMEEWIKKSLADIK</sequence>
<evidence type="ECO:0000313" key="3">
    <source>
        <dbReference type="EMBL" id="SFA77442.1"/>
    </source>
</evidence>
<name>A0A1I0VM89_SELRU</name>
<dbReference type="EMBL" id="FOJX01000001">
    <property type="protein sequence ID" value="SFA77442.1"/>
    <property type="molecule type" value="Genomic_DNA"/>
</dbReference>
<feature type="signal peptide" evidence="1">
    <location>
        <begin position="1"/>
        <end position="19"/>
    </location>
</feature>
<evidence type="ECO:0000313" key="4">
    <source>
        <dbReference type="Proteomes" id="UP000183843"/>
    </source>
</evidence>
<feature type="chain" id="PRO_5038991955" evidence="1">
    <location>
        <begin position="20"/>
        <end position="222"/>
    </location>
</feature>
<dbReference type="RefSeq" id="WP_074813215.1">
    <property type="nucleotide sequence ID" value="NZ_FOJX01000001.1"/>
</dbReference>